<feature type="domain" description="SpoVT-AbrB" evidence="8">
    <location>
        <begin position="77"/>
        <end position="120"/>
    </location>
</feature>
<evidence type="ECO:0000256" key="7">
    <source>
        <dbReference type="HAMAP-Rule" id="MF_01008"/>
    </source>
</evidence>
<dbReference type="PANTHER" id="PTHR34701:SF1">
    <property type="entry name" value="TRANSCRIPTIONAL REGULATOR MRAZ"/>
    <property type="match status" value="1"/>
</dbReference>
<dbReference type="HAMAP" id="MF_01008">
    <property type="entry name" value="MraZ"/>
    <property type="match status" value="1"/>
</dbReference>
<dbReference type="InterPro" id="IPR035644">
    <property type="entry name" value="MraZ_C"/>
</dbReference>
<name>A0A1H2DN09_9BACT</name>
<keyword evidence="3" id="KW-0677">Repeat</keyword>
<evidence type="ECO:0000259" key="8">
    <source>
        <dbReference type="PROSITE" id="PS51740"/>
    </source>
</evidence>
<dbReference type="InterPro" id="IPR003444">
    <property type="entry name" value="MraZ"/>
</dbReference>
<evidence type="ECO:0000313" key="9">
    <source>
        <dbReference type="EMBL" id="SDT84114.1"/>
    </source>
</evidence>
<evidence type="ECO:0000256" key="3">
    <source>
        <dbReference type="ARBA" id="ARBA00022737"/>
    </source>
</evidence>
<comment type="subcellular location">
    <subcellularLocation>
        <location evidence="7">Cytoplasm</location>
        <location evidence="7">Nucleoid</location>
    </subcellularLocation>
</comment>
<dbReference type="InterPro" id="IPR007159">
    <property type="entry name" value="SpoVT-AbrB_dom"/>
</dbReference>
<dbReference type="PROSITE" id="PS51740">
    <property type="entry name" value="SPOVT_ABRB"/>
    <property type="match status" value="2"/>
</dbReference>
<dbReference type="AlphaFoldDB" id="A0A1H2DN09"/>
<dbReference type="Pfam" id="PF02381">
    <property type="entry name" value="MraZ"/>
    <property type="match status" value="2"/>
</dbReference>
<dbReference type="CDD" id="cd16320">
    <property type="entry name" value="MraZ_N"/>
    <property type="match status" value="1"/>
</dbReference>
<dbReference type="InterPro" id="IPR037914">
    <property type="entry name" value="SpoVT-AbrB_sf"/>
</dbReference>
<feature type="domain" description="SpoVT-AbrB" evidence="8">
    <location>
        <begin position="5"/>
        <end position="50"/>
    </location>
</feature>
<organism evidence="9 10">
    <name type="scientific">Desulfobacula phenolica</name>
    <dbReference type="NCBI Taxonomy" id="90732"/>
    <lineage>
        <taxon>Bacteria</taxon>
        <taxon>Pseudomonadati</taxon>
        <taxon>Thermodesulfobacteriota</taxon>
        <taxon>Desulfobacteria</taxon>
        <taxon>Desulfobacterales</taxon>
        <taxon>Desulfobacteraceae</taxon>
        <taxon>Desulfobacula</taxon>
    </lineage>
</organism>
<comment type="subunit">
    <text evidence="7">Forms oligomers.</text>
</comment>
<dbReference type="RefSeq" id="WP_014956728.1">
    <property type="nucleotide sequence ID" value="NZ_FNLL01000001.1"/>
</dbReference>
<dbReference type="InterPro" id="IPR035642">
    <property type="entry name" value="MraZ_N"/>
</dbReference>
<dbReference type="GO" id="GO:2000143">
    <property type="term" value="P:negative regulation of DNA-templated transcription initiation"/>
    <property type="evidence" value="ECO:0007669"/>
    <property type="project" value="TreeGrafter"/>
</dbReference>
<evidence type="ECO:0000256" key="2">
    <source>
        <dbReference type="ARBA" id="ARBA00022490"/>
    </source>
</evidence>
<dbReference type="Proteomes" id="UP000199608">
    <property type="component" value="Unassembled WGS sequence"/>
</dbReference>
<keyword evidence="4 7" id="KW-0805">Transcription regulation</keyword>
<evidence type="ECO:0000256" key="6">
    <source>
        <dbReference type="ARBA" id="ARBA00023163"/>
    </source>
</evidence>
<protein>
    <recommendedName>
        <fullName evidence="1 7">Transcriptional regulator MraZ</fullName>
    </recommendedName>
</protein>
<evidence type="ECO:0000313" key="10">
    <source>
        <dbReference type="Proteomes" id="UP000199608"/>
    </source>
</evidence>
<dbReference type="SUPFAM" id="SSF89447">
    <property type="entry name" value="AbrB/MazE/MraZ-like"/>
    <property type="match status" value="1"/>
</dbReference>
<dbReference type="NCBIfam" id="TIGR00242">
    <property type="entry name" value="division/cell wall cluster transcriptional repressor MraZ"/>
    <property type="match status" value="1"/>
</dbReference>
<comment type="similarity">
    <text evidence="7">Belongs to the MraZ family.</text>
</comment>
<dbReference type="InterPro" id="IPR020603">
    <property type="entry name" value="MraZ_dom"/>
</dbReference>
<evidence type="ECO:0000256" key="1">
    <source>
        <dbReference type="ARBA" id="ARBA00013860"/>
    </source>
</evidence>
<sequence length="146" mass="17199">MFRSSSFHTIDSKGRVIIPSRFRNILKADKFYGVMVSNKDGCLYAYAFSEWEKVENRILSAKSSAMVNFRRFFLGNSCECRCDKQDRILIPKNLRDYAGLEKEIALVGNLDRFEIWSRDQWEKINKQMEQELQREEVREEIASLGL</sequence>
<dbReference type="InterPro" id="IPR038619">
    <property type="entry name" value="MraZ_sf"/>
</dbReference>
<dbReference type="GO" id="GO:0005737">
    <property type="term" value="C:cytoplasm"/>
    <property type="evidence" value="ECO:0007669"/>
    <property type="project" value="UniProtKB-UniRule"/>
</dbReference>
<dbReference type="Gene3D" id="3.40.1550.20">
    <property type="entry name" value="Transcriptional regulator MraZ domain"/>
    <property type="match status" value="1"/>
</dbReference>
<dbReference type="CDD" id="cd16321">
    <property type="entry name" value="MraZ_C"/>
    <property type="match status" value="1"/>
</dbReference>
<evidence type="ECO:0000256" key="4">
    <source>
        <dbReference type="ARBA" id="ARBA00023015"/>
    </source>
</evidence>
<keyword evidence="6 7" id="KW-0804">Transcription</keyword>
<dbReference type="PANTHER" id="PTHR34701">
    <property type="entry name" value="TRANSCRIPTIONAL REGULATOR MRAZ"/>
    <property type="match status" value="1"/>
</dbReference>
<keyword evidence="5 7" id="KW-0238">DNA-binding</keyword>
<accession>A0A1H2DN09</accession>
<proteinExistence type="inferred from homology"/>
<dbReference type="GO" id="GO:0000976">
    <property type="term" value="F:transcription cis-regulatory region binding"/>
    <property type="evidence" value="ECO:0007669"/>
    <property type="project" value="TreeGrafter"/>
</dbReference>
<reference evidence="10" key="1">
    <citation type="submission" date="2016-10" db="EMBL/GenBank/DDBJ databases">
        <authorList>
            <person name="Varghese N."/>
            <person name="Submissions S."/>
        </authorList>
    </citation>
    <scope>NUCLEOTIDE SEQUENCE [LARGE SCALE GENOMIC DNA]</scope>
    <source>
        <strain evidence="10">DSM 3384</strain>
    </source>
</reference>
<dbReference type="GO" id="GO:0003700">
    <property type="term" value="F:DNA-binding transcription factor activity"/>
    <property type="evidence" value="ECO:0007669"/>
    <property type="project" value="UniProtKB-UniRule"/>
</dbReference>
<dbReference type="EMBL" id="FNLL01000001">
    <property type="protein sequence ID" value="SDT84114.1"/>
    <property type="molecule type" value="Genomic_DNA"/>
</dbReference>
<keyword evidence="10" id="KW-1185">Reference proteome</keyword>
<dbReference type="GO" id="GO:0009295">
    <property type="term" value="C:nucleoid"/>
    <property type="evidence" value="ECO:0007669"/>
    <property type="project" value="UniProtKB-SubCell"/>
</dbReference>
<keyword evidence="2 7" id="KW-0963">Cytoplasm</keyword>
<evidence type="ECO:0000256" key="5">
    <source>
        <dbReference type="ARBA" id="ARBA00023125"/>
    </source>
</evidence>
<gene>
    <name evidence="7" type="primary">mraZ</name>
    <name evidence="9" type="ORF">SAMN04487931_101127</name>
</gene>